<reference evidence="2 3" key="1">
    <citation type="journal article" date="2013" name="Genome Announc.">
        <title>Complete Genome of Bacillus megaterium Podophage Pony.</title>
        <authorList>
            <person name="Khatemi B.E."/>
            <person name="Chung On C.C."/>
            <person name="Chamakura K.R."/>
            <person name="Kuty Everett G.F."/>
        </authorList>
    </citation>
    <scope>NUCLEOTIDE SEQUENCE [LARGE SCALE GENOMIC DNA]</scope>
</reference>
<accession>U5Q085</accession>
<sequence>MAGAFLTSREIFENPIWQDVQKFRIFFYIYGNAVFAEEGVRIGDVTIKRGQFLRSYRNLAKDLEYIENRAVKSYSISVIKRKIDSLVKENRLQVEDTELGTLFTVVNYQQYQGFEHYKKDNLEQRWNSDGTEMEQRRNNNKKDIKDNKDIKDKKNSSSTNEHEREFNEFYSLYKKKVDKKKAFDKFKLKRKKFSFEVIMKGTEAYMAECERKGTDKQYIKSPAVFLNGENFNDEYEGGGFNREKDDVANSEARKYDLPF</sequence>
<protein>
    <submittedName>
        <fullName evidence="2">Replication protein</fullName>
    </submittedName>
</protein>
<organism evidence="2 3">
    <name type="scientific">Bacillus phage Pony</name>
    <dbReference type="NCBI Taxonomy" id="1406789"/>
    <lineage>
        <taxon>Viruses</taxon>
        <taxon>Duplodnaviria</taxon>
        <taxon>Heunggongvirae</taxon>
        <taxon>Uroviricota</taxon>
        <taxon>Caudoviricetes</taxon>
        <taxon>Pagevirus</taxon>
        <taxon>Pagevirus pony</taxon>
    </lineage>
</organism>
<evidence type="ECO:0000313" key="2">
    <source>
        <dbReference type="EMBL" id="AGY48278.1"/>
    </source>
</evidence>
<name>U5Q085_9CAUD</name>
<gene>
    <name evidence="2" type="ORF">Pony_37</name>
</gene>
<dbReference type="RefSeq" id="YP_008771355.1">
    <property type="nucleotide sequence ID" value="NC_022770.1"/>
</dbReference>
<proteinExistence type="predicted"/>
<evidence type="ECO:0000256" key="1">
    <source>
        <dbReference type="SAM" id="MobiDB-lite"/>
    </source>
</evidence>
<dbReference type="EMBL" id="KF669660">
    <property type="protein sequence ID" value="AGY48278.1"/>
    <property type="molecule type" value="Genomic_DNA"/>
</dbReference>
<feature type="region of interest" description="Disordered" evidence="1">
    <location>
        <begin position="126"/>
        <end position="161"/>
    </location>
</feature>
<feature type="compositionally biased region" description="Basic and acidic residues" evidence="1">
    <location>
        <begin position="133"/>
        <end position="161"/>
    </location>
</feature>
<dbReference type="KEGG" id="vg:17959912"/>
<dbReference type="Proteomes" id="UP000017659">
    <property type="component" value="Segment"/>
</dbReference>
<dbReference type="GeneID" id="17959912"/>
<evidence type="ECO:0000313" key="3">
    <source>
        <dbReference type="Proteomes" id="UP000017659"/>
    </source>
</evidence>
<keyword evidence="3" id="KW-1185">Reference proteome</keyword>